<sequence length="535" mass="56867">MTPRLIAVLLAGLLAGAGGHAAAQSNMQSNLQSNTQPNLQSNKIWITVGDAAYGQLQKIAPQAIARESRATQTQAAPGQRAGAERVHLVEVDERQMLALSAAVHKELRRCGGFMYHPSEAAGLSALSPPLKTSLLATPRPSYVIDQQSVVNPMLAQMQASNIGQTIVDLSAFANRYYTTNNGVNASDWLKQRWSSIAAGRSDITVSQFSHASYPQKSVILTIAGSDNGSEVVVLGGHLDSINQNGTGETTRAPGADDDASGVASLTEVLRAMVAAGYHPRRTIKLIGYAAEEVGLRGSQDIALNHKNNNVKVVGVMQLDMTNYKGSPYDIYMFTDYTDSAQNDFVVKLIGTYLPTLKIGYDQCGYACSDHASWTAQGYWSSMPFETTLGQDNPYIHTANDTYANSGNQADHALKFARMALAYAVELGSDGAGVTPPGDRTETFSGSLSKGQKKNYGPFKVAAGGSFAASLSGSGDTDLYLRKGSAPTTSSYDCKSDGPTSSESCTLAVNANGDLYVLLNGYSASSYTLTLTYRPQ</sequence>
<feature type="disulfide bond" evidence="8">
    <location>
        <begin position="363"/>
        <end position="367"/>
    </location>
</feature>
<evidence type="ECO:0000313" key="13">
    <source>
        <dbReference type="Proteomes" id="UP000199470"/>
    </source>
</evidence>
<dbReference type="CDD" id="cd03879">
    <property type="entry name" value="M28_AAP"/>
    <property type="match status" value="1"/>
</dbReference>
<keyword evidence="4 9" id="KW-0732">Signal</keyword>
<dbReference type="PIRSF" id="PIRSF036685">
    <property type="entry name" value="BacLeuNPeptidase"/>
    <property type="match status" value="1"/>
</dbReference>
<keyword evidence="8" id="KW-1015">Disulfide bond</keyword>
<dbReference type="SUPFAM" id="SSF53187">
    <property type="entry name" value="Zn-dependent exopeptidases"/>
    <property type="match status" value="1"/>
</dbReference>
<keyword evidence="2" id="KW-0645">Protease</keyword>
<dbReference type="GO" id="GO:0008235">
    <property type="term" value="F:metalloexopeptidase activity"/>
    <property type="evidence" value="ECO:0007669"/>
    <property type="project" value="InterPro"/>
</dbReference>
<evidence type="ECO:0000313" key="12">
    <source>
        <dbReference type="EMBL" id="SFM55702.1"/>
    </source>
</evidence>
<keyword evidence="6 7" id="KW-0862">Zinc</keyword>
<feature type="binding site" evidence="7">
    <location>
        <position position="292"/>
    </location>
    <ligand>
        <name>Zn(2+)</name>
        <dbReference type="ChEBI" id="CHEBI:29105"/>
        <label>2</label>
        <note>catalytic</note>
    </ligand>
</feature>
<keyword evidence="13" id="KW-1185">Reference proteome</keyword>
<evidence type="ECO:0000256" key="2">
    <source>
        <dbReference type="ARBA" id="ARBA00022670"/>
    </source>
</evidence>
<dbReference type="InterPro" id="IPR007484">
    <property type="entry name" value="Peptidase_M28"/>
</dbReference>
<evidence type="ECO:0000256" key="6">
    <source>
        <dbReference type="ARBA" id="ARBA00022833"/>
    </source>
</evidence>
<feature type="binding site" evidence="7">
    <location>
        <position position="257"/>
    </location>
    <ligand>
        <name>Zn(2+)</name>
        <dbReference type="ChEBI" id="CHEBI:29105"/>
        <label>1</label>
    </ligand>
</feature>
<feature type="binding site" evidence="7">
    <location>
        <position position="237"/>
    </location>
    <ligand>
        <name>Zn(2+)</name>
        <dbReference type="ChEBI" id="CHEBI:29105"/>
        <label>1</label>
    </ligand>
</feature>
<evidence type="ECO:0000259" key="10">
    <source>
        <dbReference type="Pfam" id="PF04151"/>
    </source>
</evidence>
<dbReference type="Proteomes" id="UP000199470">
    <property type="component" value="Unassembled WGS sequence"/>
</dbReference>
<dbReference type="InterPro" id="IPR045175">
    <property type="entry name" value="M28_fam"/>
</dbReference>
<organism evidence="12 13">
    <name type="scientific">Rugamonas rubra</name>
    <dbReference type="NCBI Taxonomy" id="758825"/>
    <lineage>
        <taxon>Bacteria</taxon>
        <taxon>Pseudomonadati</taxon>
        <taxon>Pseudomonadota</taxon>
        <taxon>Betaproteobacteria</taxon>
        <taxon>Burkholderiales</taxon>
        <taxon>Oxalobacteraceae</taxon>
        <taxon>Telluria group</taxon>
        <taxon>Rugamonas</taxon>
    </lineage>
</organism>
<dbReference type="Pfam" id="PF04389">
    <property type="entry name" value="Peptidase_M28"/>
    <property type="match status" value="1"/>
</dbReference>
<dbReference type="InterPro" id="IPR012189">
    <property type="entry name" value="Pept_M28E_Ap1"/>
</dbReference>
<dbReference type="RefSeq" id="WP_093389972.1">
    <property type="nucleotide sequence ID" value="NZ_FOTW01000023.1"/>
</dbReference>
<evidence type="ECO:0000259" key="11">
    <source>
        <dbReference type="Pfam" id="PF04389"/>
    </source>
</evidence>
<keyword evidence="5" id="KW-0378">Hydrolase</keyword>
<dbReference type="OrthoDB" id="9789219at2"/>
<dbReference type="PANTHER" id="PTHR12147:SF56">
    <property type="entry name" value="AMINOPEPTIDASE YDR415C-RELATED"/>
    <property type="match status" value="1"/>
</dbReference>
<protein>
    <submittedName>
        <fullName evidence="12">Leucyl aminopeptidase</fullName>
    </submittedName>
</protein>
<evidence type="ECO:0000256" key="8">
    <source>
        <dbReference type="PIRSR" id="PIRSR036685-2"/>
    </source>
</evidence>
<comment type="cofactor">
    <cofactor evidence="7">
        <name>Zn(2+)</name>
        <dbReference type="ChEBI" id="CHEBI:29105"/>
    </cofactor>
    <text evidence="7">Binds 2 Zn(2+) ions per subunit.</text>
</comment>
<feature type="binding site" evidence="7">
    <location>
        <position position="319"/>
    </location>
    <ligand>
        <name>Zn(2+)</name>
        <dbReference type="ChEBI" id="CHEBI:29105"/>
        <label>1</label>
    </ligand>
</feature>
<dbReference type="GO" id="GO:0006508">
    <property type="term" value="P:proteolysis"/>
    <property type="evidence" value="ECO:0007669"/>
    <property type="project" value="UniProtKB-KW"/>
</dbReference>
<evidence type="ECO:0000256" key="5">
    <source>
        <dbReference type="ARBA" id="ARBA00022801"/>
    </source>
</evidence>
<dbReference type="InterPro" id="IPR007280">
    <property type="entry name" value="Peptidase_C_arc/bac"/>
</dbReference>
<accession>A0A1I4RTS0</accession>
<dbReference type="STRING" id="758825.SAMN02982985_04486"/>
<name>A0A1I4RTS0_9BURK</name>
<dbReference type="Gene3D" id="3.40.630.10">
    <property type="entry name" value="Zn peptidases"/>
    <property type="match status" value="1"/>
</dbReference>
<evidence type="ECO:0000256" key="7">
    <source>
        <dbReference type="PIRSR" id="PIRSR036685-1"/>
    </source>
</evidence>
<feature type="chain" id="PRO_5011705035" evidence="9">
    <location>
        <begin position="23"/>
        <end position="535"/>
    </location>
</feature>
<dbReference type="GO" id="GO:0046872">
    <property type="term" value="F:metal ion binding"/>
    <property type="evidence" value="ECO:0007669"/>
    <property type="project" value="UniProtKB-KW"/>
</dbReference>
<evidence type="ECO:0000256" key="4">
    <source>
        <dbReference type="ARBA" id="ARBA00022729"/>
    </source>
</evidence>
<dbReference type="PANTHER" id="PTHR12147">
    <property type="entry name" value="METALLOPEPTIDASE M28 FAMILY MEMBER"/>
    <property type="match status" value="1"/>
</dbReference>
<dbReference type="AlphaFoldDB" id="A0A1I4RTS0"/>
<feature type="domain" description="Peptidase C-terminal archaeal/bacterial" evidence="10">
    <location>
        <begin position="458"/>
        <end position="519"/>
    </location>
</feature>
<dbReference type="Gene3D" id="2.60.120.380">
    <property type="match status" value="1"/>
</dbReference>
<evidence type="ECO:0000256" key="9">
    <source>
        <dbReference type="SAM" id="SignalP"/>
    </source>
</evidence>
<reference evidence="12 13" key="1">
    <citation type="submission" date="2016-10" db="EMBL/GenBank/DDBJ databases">
        <authorList>
            <person name="de Groot N.N."/>
        </authorList>
    </citation>
    <scope>NUCLEOTIDE SEQUENCE [LARGE SCALE GENOMIC DNA]</scope>
    <source>
        <strain evidence="12 13">ATCC 43154</strain>
    </source>
</reference>
<keyword evidence="1 12" id="KW-0031">Aminopeptidase</keyword>
<proteinExistence type="predicted"/>
<dbReference type="EMBL" id="FOTW01000023">
    <property type="protein sequence ID" value="SFM55702.1"/>
    <property type="molecule type" value="Genomic_DNA"/>
</dbReference>
<feature type="domain" description="Peptidase M28" evidence="11">
    <location>
        <begin position="218"/>
        <end position="412"/>
    </location>
</feature>
<feature type="binding site" evidence="7">
    <location>
        <position position="396"/>
    </location>
    <ligand>
        <name>Zn(2+)</name>
        <dbReference type="ChEBI" id="CHEBI:29105"/>
        <label>2</label>
        <note>catalytic</note>
    </ligand>
</feature>
<dbReference type="Pfam" id="PF04151">
    <property type="entry name" value="PPC"/>
    <property type="match status" value="1"/>
</dbReference>
<dbReference type="GO" id="GO:0004177">
    <property type="term" value="F:aminopeptidase activity"/>
    <property type="evidence" value="ECO:0007669"/>
    <property type="project" value="UniProtKB-KW"/>
</dbReference>
<feature type="signal peptide" evidence="9">
    <location>
        <begin position="1"/>
        <end position="22"/>
    </location>
</feature>
<evidence type="ECO:0000256" key="3">
    <source>
        <dbReference type="ARBA" id="ARBA00022723"/>
    </source>
</evidence>
<keyword evidence="3 7" id="KW-0479">Metal-binding</keyword>
<gene>
    <name evidence="12" type="ORF">SAMN02982985_04486</name>
</gene>
<evidence type="ECO:0000256" key="1">
    <source>
        <dbReference type="ARBA" id="ARBA00022438"/>
    </source>
</evidence>